<dbReference type="NCBIfam" id="TIGR00133">
    <property type="entry name" value="gatB"/>
    <property type="match status" value="1"/>
</dbReference>
<dbReference type="PRINTS" id="PR00421">
    <property type="entry name" value="THIOREDOXIN"/>
</dbReference>
<dbReference type="PROSITE" id="PS51352">
    <property type="entry name" value="THIOREDOXIN_2"/>
    <property type="match status" value="1"/>
</dbReference>
<organism evidence="8">
    <name type="scientific">Cyprideis torosa</name>
    <dbReference type="NCBI Taxonomy" id="163714"/>
    <lineage>
        <taxon>Eukaryota</taxon>
        <taxon>Metazoa</taxon>
        <taxon>Ecdysozoa</taxon>
        <taxon>Arthropoda</taxon>
        <taxon>Crustacea</taxon>
        <taxon>Oligostraca</taxon>
        <taxon>Ostracoda</taxon>
        <taxon>Podocopa</taxon>
        <taxon>Podocopida</taxon>
        <taxon>Cytherocopina</taxon>
        <taxon>Cytheroidea</taxon>
        <taxon>Cytherideidae</taxon>
        <taxon>Cyprideis</taxon>
    </lineage>
</organism>
<gene>
    <name evidence="8" type="ORF">CTOB1V02_LOCUS4906</name>
</gene>
<dbReference type="OrthoDB" id="1722066at2759"/>
<dbReference type="GO" id="GO:0005524">
    <property type="term" value="F:ATP binding"/>
    <property type="evidence" value="ECO:0007669"/>
    <property type="project" value="UniProtKB-KW"/>
</dbReference>
<dbReference type="HAMAP" id="MF_00121">
    <property type="entry name" value="GatB"/>
    <property type="match status" value="1"/>
</dbReference>
<dbReference type="Gene3D" id="3.40.30.10">
    <property type="entry name" value="Glutaredoxin"/>
    <property type="match status" value="2"/>
</dbReference>
<comment type="subunit">
    <text evidence="7">Subunit of the heterotrimeric GatCAB amidotransferase (AdT) complex, composed of A, B and C subunits.</text>
</comment>
<comment type="catalytic activity">
    <reaction evidence="6 7">
        <text>L-glutamyl-tRNA(Gln) + L-glutamine + ATP + H2O = L-glutaminyl-tRNA(Gln) + L-glutamate + ADP + phosphate + H(+)</text>
        <dbReference type="Rhea" id="RHEA:17521"/>
        <dbReference type="Rhea" id="RHEA-COMP:9681"/>
        <dbReference type="Rhea" id="RHEA-COMP:9684"/>
        <dbReference type="ChEBI" id="CHEBI:15377"/>
        <dbReference type="ChEBI" id="CHEBI:15378"/>
        <dbReference type="ChEBI" id="CHEBI:29985"/>
        <dbReference type="ChEBI" id="CHEBI:30616"/>
        <dbReference type="ChEBI" id="CHEBI:43474"/>
        <dbReference type="ChEBI" id="CHEBI:58359"/>
        <dbReference type="ChEBI" id="CHEBI:78520"/>
        <dbReference type="ChEBI" id="CHEBI:78521"/>
        <dbReference type="ChEBI" id="CHEBI:456216"/>
    </reaction>
</comment>
<evidence type="ECO:0000313" key="8">
    <source>
        <dbReference type="EMBL" id="CAD7226995.1"/>
    </source>
</evidence>
<dbReference type="PANTHER" id="PTHR11659:SF0">
    <property type="entry name" value="GLUTAMYL-TRNA(GLN) AMIDOTRANSFERASE SUBUNIT B, MITOCHONDRIAL"/>
    <property type="match status" value="1"/>
</dbReference>
<dbReference type="InterPro" id="IPR036249">
    <property type="entry name" value="Thioredoxin-like_sf"/>
</dbReference>
<dbReference type="InterPro" id="IPR018027">
    <property type="entry name" value="Asn/Gln_amidotransferase"/>
</dbReference>
<dbReference type="InterPro" id="IPR014746">
    <property type="entry name" value="Gln_synth/guanido_kin_cat_dom"/>
</dbReference>
<dbReference type="InterPro" id="IPR023168">
    <property type="entry name" value="GatB_Yqey_C_2"/>
</dbReference>
<dbReference type="InterPro" id="IPR004413">
    <property type="entry name" value="GatB"/>
</dbReference>
<dbReference type="GO" id="GO:0032543">
    <property type="term" value="P:mitochondrial translation"/>
    <property type="evidence" value="ECO:0007669"/>
    <property type="project" value="UniProtKB-UniRule"/>
</dbReference>
<keyword evidence="4 7" id="KW-0067">ATP-binding</keyword>
<dbReference type="Pfam" id="PF02934">
    <property type="entry name" value="GatB_N"/>
    <property type="match status" value="1"/>
</dbReference>
<evidence type="ECO:0000256" key="4">
    <source>
        <dbReference type="ARBA" id="ARBA00022840"/>
    </source>
</evidence>
<dbReference type="InterPro" id="IPR017959">
    <property type="entry name" value="Asn/Gln-tRNA_amidoTrfase_suB/E"/>
</dbReference>
<dbReference type="AlphaFoldDB" id="A0A7R8WDW9"/>
<dbReference type="EC" id="6.3.5.-" evidence="7"/>
<dbReference type="EMBL" id="OB660998">
    <property type="protein sequence ID" value="CAD7226995.1"/>
    <property type="molecule type" value="Genomic_DNA"/>
</dbReference>
<comment type="function">
    <text evidence="7">Allows the formation of correctly charged Gln-tRNA(Gln) through the transamidation of misacylated Glu-tRNA(Gln) in the mitochondria. The reaction takes place in the presence of glutamine and ATP through an activated gamma-phospho-Glu-tRNA(Gln).</text>
</comment>
<keyword evidence="7" id="KW-0496">Mitochondrion</keyword>
<evidence type="ECO:0000256" key="6">
    <source>
        <dbReference type="ARBA" id="ARBA00047913"/>
    </source>
</evidence>
<reference evidence="8" key="1">
    <citation type="submission" date="2020-11" db="EMBL/GenBank/DDBJ databases">
        <authorList>
            <person name="Tran Van P."/>
        </authorList>
    </citation>
    <scope>NUCLEOTIDE SEQUENCE</scope>
</reference>
<dbReference type="InterPro" id="IPR003789">
    <property type="entry name" value="Asn/Gln_tRNA_amidoTrase-B-like"/>
</dbReference>
<dbReference type="SUPFAM" id="SSF89095">
    <property type="entry name" value="GatB/YqeY motif"/>
    <property type="match status" value="1"/>
</dbReference>
<dbReference type="SMART" id="SM00845">
    <property type="entry name" value="GatB_Yqey"/>
    <property type="match status" value="1"/>
</dbReference>
<evidence type="ECO:0000256" key="2">
    <source>
        <dbReference type="ARBA" id="ARBA00022598"/>
    </source>
</evidence>
<dbReference type="InterPro" id="IPR013766">
    <property type="entry name" value="Thioredoxin_domain"/>
</dbReference>
<dbReference type="SUPFAM" id="SSF52833">
    <property type="entry name" value="Thioredoxin-like"/>
    <property type="match status" value="2"/>
</dbReference>
<protein>
    <recommendedName>
        <fullName evidence="7">Glutamyl-tRNA(Gln) amidotransferase subunit B, mitochondrial</fullName>
        <shortName evidence="7">Glu-AdT subunit B</shortName>
        <ecNumber evidence="7">6.3.5.-</ecNumber>
    </recommendedName>
</protein>
<accession>A0A7R8WDW9</accession>
<name>A0A7R8WDW9_9CRUS</name>
<dbReference type="GO" id="GO:0005739">
    <property type="term" value="C:mitochondrion"/>
    <property type="evidence" value="ECO:0007669"/>
    <property type="project" value="UniProtKB-SubCell"/>
</dbReference>
<dbReference type="SUPFAM" id="SSF55931">
    <property type="entry name" value="Glutamine synthetase/guanido kinase"/>
    <property type="match status" value="1"/>
</dbReference>
<dbReference type="GO" id="GO:0050567">
    <property type="term" value="F:glutaminyl-tRNA synthase (glutamine-hydrolyzing) activity"/>
    <property type="evidence" value="ECO:0007669"/>
    <property type="project" value="UniProtKB-UniRule"/>
</dbReference>
<comment type="subcellular location">
    <subcellularLocation>
        <location evidence="7">Mitochondrion</location>
    </subcellularLocation>
</comment>
<dbReference type="InterPro" id="IPR006075">
    <property type="entry name" value="Asn/Gln-tRNA_Trfase_suB/E_cat"/>
</dbReference>
<dbReference type="NCBIfam" id="NF004012">
    <property type="entry name" value="PRK05477.1-2"/>
    <property type="match status" value="1"/>
</dbReference>
<evidence type="ECO:0000256" key="7">
    <source>
        <dbReference type="HAMAP-Rule" id="MF_03147"/>
    </source>
</evidence>
<sequence>MVKIAKVDCTLEKELCNQEEVTGYPTLRFYAGEASDSSEEVTGGVKYQGKRDLDSLETWLRDKVEQRMVSRSETTTAKPSDKASLEVKKEVRDLNAETFHGTLSEGSHFVEFFAPWCGHCQRLHPVWESLGLSENVERSGTSIGRVDCTSQRDVCKEVGVAGYPTLIFFREGVRIEEYNGGRSLSELEAYVDKMSSMGGKSYNAEQLADVTTSPSGALVRFFDRGSWVMEWMRLAQQAKSVGLRIAEVDCALSPGECAPRVACMSATQKVVRASAEIWKSVVGLEVHAQMASKSKLFSRAGSDFYAPINSLVSPFDAAHPGTLPVLNRRCVEDAVKAALALNCQINLVSYFDRKHYFYADLPAGYQITQQRVPIAVDGRFEFLVMHTSDGRPSYLKEVRVKQVQIEQDSGKSLHMIEDGLARTLIDLNRAGVGLMEIVFEPDVETADEAVSLVRELAEVLELIGASSARMDEGAFRVDVNVSVNRSGEALGTRTEVKNIGSANFVGKAVDFEIQRQIDLLQSGKKVENETRAYSDVLKGTVPMRDKEVKQDYRFMPEPNLPPLRLTEEECRGFVSVEKLRRSLPELPEQKRNWLAKKCGLSLPAAMAVLLKPDIYELFNLLVKSPRVTGKKAYTFIFSPLMSVLKQREEVLSACSVSAKTLQELCVLFADEKVTSVALKSVLNAMMEGDTRPPEDVIEDLNLWQLTDPAEIERVCEEVIQDSENLVTKIRKGKNVKVLMNTLVKAVRTRSGERIASNDAAEVLTRKLNTSGRNK</sequence>
<dbReference type="PROSITE" id="PS00194">
    <property type="entry name" value="THIOREDOXIN_1"/>
    <property type="match status" value="1"/>
</dbReference>
<proteinExistence type="inferred from homology"/>
<dbReference type="GO" id="GO:0030956">
    <property type="term" value="C:glutamyl-tRNA(Gln) amidotransferase complex"/>
    <property type="evidence" value="ECO:0007669"/>
    <property type="project" value="UniProtKB-UniRule"/>
</dbReference>
<dbReference type="Gene3D" id="1.10.10.410">
    <property type="match status" value="1"/>
</dbReference>
<evidence type="ECO:0000256" key="1">
    <source>
        <dbReference type="ARBA" id="ARBA00005306"/>
    </source>
</evidence>
<comment type="similarity">
    <text evidence="1 7">Belongs to the GatB/GatE family. GatB subfamily.</text>
</comment>
<keyword evidence="5 7" id="KW-0648">Protein biosynthesis</keyword>
<evidence type="ECO:0000256" key="3">
    <source>
        <dbReference type="ARBA" id="ARBA00022741"/>
    </source>
</evidence>
<keyword evidence="3 7" id="KW-0547">Nucleotide-binding</keyword>
<dbReference type="Pfam" id="PF02637">
    <property type="entry name" value="GatB_Yqey"/>
    <property type="match status" value="1"/>
</dbReference>
<dbReference type="PANTHER" id="PTHR11659">
    <property type="entry name" value="GLUTAMYL-TRNA GLN AMIDOTRANSFERASE SUBUNIT B MITOCHONDRIAL AND PROKARYOTIC PET112-RELATED"/>
    <property type="match status" value="1"/>
</dbReference>
<dbReference type="GO" id="GO:0070681">
    <property type="term" value="P:glutaminyl-tRNAGln biosynthesis via transamidation"/>
    <property type="evidence" value="ECO:0007669"/>
    <property type="project" value="UniProtKB-UniRule"/>
</dbReference>
<keyword evidence="2 7" id="KW-0436">Ligase</keyword>
<dbReference type="NCBIfam" id="NF004014">
    <property type="entry name" value="PRK05477.1-4"/>
    <property type="match status" value="1"/>
</dbReference>
<dbReference type="InterPro" id="IPR017937">
    <property type="entry name" value="Thioredoxin_CS"/>
</dbReference>
<dbReference type="Pfam" id="PF00085">
    <property type="entry name" value="Thioredoxin"/>
    <property type="match status" value="2"/>
</dbReference>
<evidence type="ECO:0000256" key="5">
    <source>
        <dbReference type="ARBA" id="ARBA00022917"/>
    </source>
</evidence>